<dbReference type="Proteomes" id="UP000241690">
    <property type="component" value="Unassembled WGS sequence"/>
</dbReference>
<proteinExistence type="predicted"/>
<reference evidence="2 3" key="1">
    <citation type="submission" date="2016-07" db="EMBL/GenBank/DDBJ databases">
        <title>Multiple horizontal gene transfer events from other fungi enriched the ability of initially mycotrophic Trichoderma (Ascomycota) to feed on dead plant biomass.</title>
        <authorList>
            <consortium name="DOE Joint Genome Institute"/>
            <person name="Aerts A."/>
            <person name="Atanasova L."/>
            <person name="Chenthamara K."/>
            <person name="Zhang J."/>
            <person name="Grujic M."/>
            <person name="Henrissat B."/>
            <person name="Kuo A."/>
            <person name="Salamov A."/>
            <person name="Lipzen A."/>
            <person name="Labutti K."/>
            <person name="Barry K."/>
            <person name="Miao Y."/>
            <person name="Rahimi M.J."/>
            <person name="Shen Q."/>
            <person name="Grigoriev I.V."/>
            <person name="Kubicek C.P."/>
            <person name="Druzhinina I.S."/>
        </authorList>
    </citation>
    <scope>NUCLEOTIDE SEQUENCE [LARGE SCALE GENOMIC DNA]</scope>
    <source>
        <strain evidence="2 3">CBS 226.95</strain>
    </source>
</reference>
<feature type="region of interest" description="Disordered" evidence="1">
    <location>
        <begin position="63"/>
        <end position="91"/>
    </location>
</feature>
<gene>
    <name evidence="2" type="ORF">M431DRAFT_217216</name>
</gene>
<protein>
    <submittedName>
        <fullName evidence="2">Uncharacterized protein</fullName>
    </submittedName>
</protein>
<name>A0A2T4A5U7_TRIHA</name>
<dbReference type="AlphaFoldDB" id="A0A2T4A5U7"/>
<sequence>MEKGLCQASWTRWRVNCLQMESCSTSEVGGEEGLGAFKGRIEPGTRKLRGDGRDKEKMEKWTWEKKNLEEQASGKGQIGGGEPDLRDQQQMDALLQHATQLGAKPRTEGTGTALYSAVQCSGVECDGTGSRPPRAYGREKSCVCDCQGIRYYRLRLMDVSFMFINS</sequence>
<evidence type="ECO:0000256" key="1">
    <source>
        <dbReference type="SAM" id="MobiDB-lite"/>
    </source>
</evidence>
<evidence type="ECO:0000313" key="3">
    <source>
        <dbReference type="Proteomes" id="UP000241690"/>
    </source>
</evidence>
<keyword evidence="3" id="KW-1185">Reference proteome</keyword>
<accession>A0A2T4A5U7</accession>
<dbReference type="EMBL" id="KZ679684">
    <property type="protein sequence ID" value="PTB52424.1"/>
    <property type="molecule type" value="Genomic_DNA"/>
</dbReference>
<dbReference type="GeneID" id="36622089"/>
<organism evidence="2 3">
    <name type="scientific">Trichoderma harzianum CBS 226.95</name>
    <dbReference type="NCBI Taxonomy" id="983964"/>
    <lineage>
        <taxon>Eukaryota</taxon>
        <taxon>Fungi</taxon>
        <taxon>Dikarya</taxon>
        <taxon>Ascomycota</taxon>
        <taxon>Pezizomycotina</taxon>
        <taxon>Sordariomycetes</taxon>
        <taxon>Hypocreomycetidae</taxon>
        <taxon>Hypocreales</taxon>
        <taxon>Hypocreaceae</taxon>
        <taxon>Trichoderma</taxon>
    </lineage>
</organism>
<evidence type="ECO:0000313" key="2">
    <source>
        <dbReference type="EMBL" id="PTB52424.1"/>
    </source>
</evidence>
<dbReference type="RefSeq" id="XP_024772101.1">
    <property type="nucleotide sequence ID" value="XM_024913527.1"/>
</dbReference>